<organism evidence="3 4">
    <name type="scientific">Candidatus Magasanikbacteria bacterium CG11_big_fil_rev_8_21_14_0_20_43_7</name>
    <dbReference type="NCBI Taxonomy" id="1974654"/>
    <lineage>
        <taxon>Bacteria</taxon>
        <taxon>Candidatus Magasanikiibacteriota</taxon>
    </lineage>
</organism>
<evidence type="ECO:0000259" key="2">
    <source>
        <dbReference type="Pfam" id="PF00188"/>
    </source>
</evidence>
<protein>
    <recommendedName>
        <fullName evidence="2">SCP domain-containing protein</fullName>
    </recommendedName>
</protein>
<dbReference type="Proteomes" id="UP000229782">
    <property type="component" value="Unassembled WGS sequence"/>
</dbReference>
<reference evidence="3 4" key="1">
    <citation type="submission" date="2017-09" db="EMBL/GenBank/DDBJ databases">
        <title>Depth-based differentiation of microbial function through sediment-hosted aquifers and enrichment of novel symbionts in the deep terrestrial subsurface.</title>
        <authorList>
            <person name="Probst A.J."/>
            <person name="Ladd B."/>
            <person name="Jarett J.K."/>
            <person name="Geller-Mcgrath D.E."/>
            <person name="Sieber C.M."/>
            <person name="Emerson J.B."/>
            <person name="Anantharaman K."/>
            <person name="Thomas B.C."/>
            <person name="Malmstrom R."/>
            <person name="Stieglmeier M."/>
            <person name="Klingl A."/>
            <person name="Woyke T."/>
            <person name="Ryan C.M."/>
            <person name="Banfield J.F."/>
        </authorList>
    </citation>
    <scope>NUCLEOTIDE SEQUENCE [LARGE SCALE GENOMIC DNA]</scope>
    <source>
        <strain evidence="3">CG11_big_fil_rev_8_21_14_0_20_43_7</strain>
    </source>
</reference>
<dbReference type="Gene3D" id="3.40.33.10">
    <property type="entry name" value="CAP"/>
    <property type="match status" value="1"/>
</dbReference>
<accession>A0A2H0N4W4</accession>
<dbReference type="InterPro" id="IPR014044">
    <property type="entry name" value="CAP_dom"/>
</dbReference>
<evidence type="ECO:0000256" key="1">
    <source>
        <dbReference type="SAM" id="MobiDB-lite"/>
    </source>
</evidence>
<dbReference type="InterPro" id="IPR035940">
    <property type="entry name" value="CAP_sf"/>
</dbReference>
<sequence>MRSIFTIVFLTGLTVGAFFVFRLSLTQTLIDIDIEELATYRPTDRATHTAPELPLFPDIRERISEPKKTISEETSPAFKETTISEIKKENHTPPPLKKTTTGQPGTLTLHGVVSATNAQRQMYGVLPLAMNTQLSSAAHAKLQDMFSKQYFEHVAPDNTEPSDWVEGAGYVYRLIGENLALGDFSGDLDLVTAWMNSPGHRANMLKAEFTEIGVAVGKGMFDGQETWLAVQVFGRPLPTCTSIDVALKTQITENQNLLEAMGANVQTQKEALEASEKKSGDEYTSRVDAYNTLVAQYNARVGETKTLVETYNAGVQAYNVCMAQ</sequence>
<dbReference type="EMBL" id="PCWM01000040">
    <property type="protein sequence ID" value="PIR03155.1"/>
    <property type="molecule type" value="Genomic_DNA"/>
</dbReference>
<dbReference type="PANTHER" id="PTHR31157">
    <property type="entry name" value="SCP DOMAIN-CONTAINING PROTEIN"/>
    <property type="match status" value="1"/>
</dbReference>
<evidence type="ECO:0000313" key="3">
    <source>
        <dbReference type="EMBL" id="PIR03155.1"/>
    </source>
</evidence>
<dbReference type="AlphaFoldDB" id="A0A2H0N4W4"/>
<dbReference type="Pfam" id="PF00188">
    <property type="entry name" value="CAP"/>
    <property type="match status" value="1"/>
</dbReference>
<dbReference type="SUPFAM" id="SSF55797">
    <property type="entry name" value="PR-1-like"/>
    <property type="match status" value="1"/>
</dbReference>
<gene>
    <name evidence="3" type="ORF">COV60_01775</name>
</gene>
<dbReference type="PANTHER" id="PTHR31157:SF1">
    <property type="entry name" value="SCP DOMAIN-CONTAINING PROTEIN"/>
    <property type="match status" value="1"/>
</dbReference>
<feature type="domain" description="SCP" evidence="2">
    <location>
        <begin position="114"/>
        <end position="220"/>
    </location>
</feature>
<proteinExistence type="predicted"/>
<evidence type="ECO:0000313" key="4">
    <source>
        <dbReference type="Proteomes" id="UP000229782"/>
    </source>
</evidence>
<name>A0A2H0N4W4_9BACT</name>
<feature type="region of interest" description="Disordered" evidence="1">
    <location>
        <begin position="69"/>
        <end position="105"/>
    </location>
</feature>
<dbReference type="CDD" id="cd05379">
    <property type="entry name" value="CAP_bacterial"/>
    <property type="match status" value="1"/>
</dbReference>
<comment type="caution">
    <text evidence="3">The sequence shown here is derived from an EMBL/GenBank/DDBJ whole genome shotgun (WGS) entry which is preliminary data.</text>
</comment>